<comment type="caution">
    <text evidence="2">The sequence shown here is derived from an EMBL/GenBank/DDBJ whole genome shotgun (WGS) entry which is preliminary data.</text>
</comment>
<feature type="region of interest" description="Disordered" evidence="1">
    <location>
        <begin position="90"/>
        <end position="155"/>
    </location>
</feature>
<evidence type="ECO:0000313" key="2">
    <source>
        <dbReference type="EMBL" id="TEY41038.1"/>
    </source>
</evidence>
<organism evidence="2 3">
    <name type="scientific">Botryotinia calthae</name>
    <dbReference type="NCBI Taxonomy" id="38488"/>
    <lineage>
        <taxon>Eukaryota</taxon>
        <taxon>Fungi</taxon>
        <taxon>Dikarya</taxon>
        <taxon>Ascomycota</taxon>
        <taxon>Pezizomycotina</taxon>
        <taxon>Leotiomycetes</taxon>
        <taxon>Helotiales</taxon>
        <taxon>Sclerotiniaceae</taxon>
        <taxon>Botryotinia</taxon>
    </lineage>
</organism>
<dbReference type="AlphaFoldDB" id="A0A4Y8CQR9"/>
<gene>
    <name evidence="2" type="ORF">BOTCAL_0406g00070</name>
</gene>
<evidence type="ECO:0000256" key="1">
    <source>
        <dbReference type="SAM" id="MobiDB-lite"/>
    </source>
</evidence>
<feature type="compositionally biased region" description="Acidic residues" evidence="1">
    <location>
        <begin position="121"/>
        <end position="132"/>
    </location>
</feature>
<feature type="region of interest" description="Disordered" evidence="1">
    <location>
        <begin position="1"/>
        <end position="25"/>
    </location>
</feature>
<keyword evidence="3" id="KW-1185">Reference proteome</keyword>
<name>A0A4Y8CQR9_9HELO</name>
<sequence length="155" mass="16928">MSTVDETPQLAAEAAPAAPKANKKANEKVKDAIIVQFIFQAADKSFVPNFKTTNAPGRTEKAVKHIWEALKKSYASANDVNVKDEAVAKGVAKKRKTELEGEDEGAAKKKNKVAKKVTSEPETEENISDDSFSEVYRVDGIESENEAPTLPDYED</sequence>
<dbReference type="OrthoDB" id="4848529at2759"/>
<dbReference type="Proteomes" id="UP000297299">
    <property type="component" value="Unassembled WGS sequence"/>
</dbReference>
<reference evidence="2 3" key="1">
    <citation type="submission" date="2017-11" db="EMBL/GenBank/DDBJ databases">
        <title>Comparative genomics of Botrytis spp.</title>
        <authorList>
            <person name="Valero-Jimenez C.A."/>
            <person name="Tapia P."/>
            <person name="Veloso J."/>
            <person name="Silva-Moreno E."/>
            <person name="Staats M."/>
            <person name="Valdes J.H."/>
            <person name="Van Kan J.A.L."/>
        </authorList>
    </citation>
    <scope>NUCLEOTIDE SEQUENCE [LARGE SCALE GENOMIC DNA]</scope>
    <source>
        <strain evidence="2 3">MUCL2830</strain>
    </source>
</reference>
<protein>
    <submittedName>
        <fullName evidence="2">Uncharacterized protein</fullName>
    </submittedName>
</protein>
<accession>A0A4Y8CQR9</accession>
<proteinExistence type="predicted"/>
<evidence type="ECO:0000313" key="3">
    <source>
        <dbReference type="Proteomes" id="UP000297299"/>
    </source>
</evidence>
<feature type="compositionally biased region" description="Low complexity" evidence="1">
    <location>
        <begin position="11"/>
        <end position="20"/>
    </location>
</feature>
<dbReference type="EMBL" id="PHWZ01000405">
    <property type="protein sequence ID" value="TEY41038.1"/>
    <property type="molecule type" value="Genomic_DNA"/>
</dbReference>